<evidence type="ECO:0000256" key="2">
    <source>
        <dbReference type="SAM" id="Phobius"/>
    </source>
</evidence>
<keyword evidence="2" id="KW-0812">Transmembrane</keyword>
<keyword evidence="2" id="KW-1133">Transmembrane helix</keyword>
<evidence type="ECO:0000256" key="1">
    <source>
        <dbReference type="SAM" id="MobiDB-lite"/>
    </source>
</evidence>
<evidence type="ECO:0000313" key="4">
    <source>
        <dbReference type="Proteomes" id="UP001620626"/>
    </source>
</evidence>
<reference evidence="3 4" key="1">
    <citation type="submission" date="2024-10" db="EMBL/GenBank/DDBJ databases">
        <authorList>
            <person name="Kim D."/>
        </authorList>
    </citation>
    <scope>NUCLEOTIDE SEQUENCE [LARGE SCALE GENOMIC DNA]</scope>
    <source>
        <strain evidence="3">BH-2024</strain>
    </source>
</reference>
<evidence type="ECO:0000313" key="3">
    <source>
        <dbReference type="EMBL" id="KAL3121576.1"/>
    </source>
</evidence>
<accession>A0ABD2M241</accession>
<feature type="transmembrane region" description="Helical" evidence="2">
    <location>
        <begin position="250"/>
        <end position="270"/>
    </location>
</feature>
<dbReference type="Proteomes" id="UP001620626">
    <property type="component" value="Unassembled WGS sequence"/>
</dbReference>
<proteinExistence type="predicted"/>
<feature type="compositionally biased region" description="Polar residues" evidence="1">
    <location>
        <begin position="120"/>
        <end position="135"/>
    </location>
</feature>
<keyword evidence="4" id="KW-1185">Reference proteome</keyword>
<organism evidence="3 4">
    <name type="scientific">Heterodera trifolii</name>
    <dbReference type="NCBI Taxonomy" id="157864"/>
    <lineage>
        <taxon>Eukaryota</taxon>
        <taxon>Metazoa</taxon>
        <taxon>Ecdysozoa</taxon>
        <taxon>Nematoda</taxon>
        <taxon>Chromadorea</taxon>
        <taxon>Rhabditida</taxon>
        <taxon>Tylenchina</taxon>
        <taxon>Tylenchomorpha</taxon>
        <taxon>Tylenchoidea</taxon>
        <taxon>Heteroderidae</taxon>
        <taxon>Heteroderinae</taxon>
        <taxon>Heterodera</taxon>
    </lineage>
</organism>
<sequence>MKSSFRTKCTVCPQFRRNVSVAQDKEFEFQLEPHQNWQFVERFLPPGKKTRTLCSFRHTEQKSKLFAGEQFTIRISVEQSQFNIDIHGARVASFMPSIKMATWAGNVLVVNCGRLKRETNGQSEQSENKSNSTKAGNAICAKSADEDRKARNKTIQILGEIVKPDFTINFLYGALEENPIGINVLKMIFSSFGLNSKLLDKEEKDELTSSIKLVLTAVNGDGNIMELNGATKVNGGGRRSQKRRRKKRDLVLLILLIALLISLCFTVYSYCLHCSNDDSLEQQNADMEMLLVVRQANEIFVKFRYGGDQTDEKGNPKSDHIYIVVDGKEFDFVGDGARSRSASVPPKYSPFDPPLIVPPETVENVDGIFESMRTGHWPPDSHTYAIHSCIDFAYQFVCRLNNGICPEKDRWPRPFAEFDQRWVRRMAHLGRLSVFDFRYRISPQNYELSRDILLPIGHIISNKKQS</sequence>
<dbReference type="AlphaFoldDB" id="A0ABD2M241"/>
<protein>
    <submittedName>
        <fullName evidence="3">Uncharacterized protein</fullName>
    </submittedName>
</protein>
<dbReference type="EMBL" id="JBICBT010000184">
    <property type="protein sequence ID" value="KAL3121576.1"/>
    <property type="molecule type" value="Genomic_DNA"/>
</dbReference>
<feature type="region of interest" description="Disordered" evidence="1">
    <location>
        <begin position="119"/>
        <end position="140"/>
    </location>
</feature>
<gene>
    <name evidence="3" type="ORF">niasHT_009053</name>
</gene>
<name>A0ABD2M241_9BILA</name>
<comment type="caution">
    <text evidence="3">The sequence shown here is derived from an EMBL/GenBank/DDBJ whole genome shotgun (WGS) entry which is preliminary data.</text>
</comment>
<keyword evidence="2" id="KW-0472">Membrane</keyword>